<feature type="compositionally biased region" description="Low complexity" evidence="1">
    <location>
        <begin position="28"/>
        <end position="42"/>
    </location>
</feature>
<protein>
    <submittedName>
        <fullName evidence="2">Uncharacterized protein</fullName>
    </submittedName>
</protein>
<feature type="compositionally biased region" description="Polar residues" evidence="1">
    <location>
        <begin position="1"/>
        <end position="19"/>
    </location>
</feature>
<organism evidence="2 3">
    <name type="scientific">Porphyra umbilicalis</name>
    <name type="common">Purple laver</name>
    <name type="synonym">Red alga</name>
    <dbReference type="NCBI Taxonomy" id="2786"/>
    <lineage>
        <taxon>Eukaryota</taxon>
        <taxon>Rhodophyta</taxon>
        <taxon>Bangiophyceae</taxon>
        <taxon>Bangiales</taxon>
        <taxon>Bangiaceae</taxon>
        <taxon>Porphyra</taxon>
    </lineage>
</organism>
<gene>
    <name evidence="2" type="ORF">BU14_2066s0001</name>
</gene>
<evidence type="ECO:0000313" key="3">
    <source>
        <dbReference type="Proteomes" id="UP000218209"/>
    </source>
</evidence>
<feature type="compositionally biased region" description="Polar residues" evidence="1">
    <location>
        <begin position="57"/>
        <end position="70"/>
    </location>
</feature>
<keyword evidence="3" id="KW-1185">Reference proteome</keyword>
<evidence type="ECO:0000313" key="2">
    <source>
        <dbReference type="EMBL" id="OSX68940.1"/>
    </source>
</evidence>
<evidence type="ECO:0000256" key="1">
    <source>
        <dbReference type="SAM" id="MobiDB-lite"/>
    </source>
</evidence>
<dbReference type="AlphaFoldDB" id="A0A1X6NK75"/>
<name>A0A1X6NK75_PORUM</name>
<dbReference type="EMBL" id="KV919939">
    <property type="protein sequence ID" value="OSX68940.1"/>
    <property type="molecule type" value="Genomic_DNA"/>
</dbReference>
<feature type="region of interest" description="Disordered" evidence="1">
    <location>
        <begin position="1"/>
        <end position="115"/>
    </location>
</feature>
<reference evidence="2 3" key="1">
    <citation type="submission" date="2017-03" db="EMBL/GenBank/DDBJ databases">
        <title>WGS assembly of Porphyra umbilicalis.</title>
        <authorList>
            <person name="Brawley S.H."/>
            <person name="Blouin N.A."/>
            <person name="Ficko-Blean E."/>
            <person name="Wheeler G.L."/>
            <person name="Lohr M."/>
            <person name="Goodson H.V."/>
            <person name="Jenkins J.W."/>
            <person name="Blaby-Haas C.E."/>
            <person name="Helliwell K.E."/>
            <person name="Chan C."/>
            <person name="Marriage T."/>
            <person name="Bhattacharya D."/>
            <person name="Klein A.S."/>
            <person name="Badis Y."/>
            <person name="Brodie J."/>
            <person name="Cao Y."/>
            <person name="Collen J."/>
            <person name="Dittami S.M."/>
            <person name="Gachon C.M."/>
            <person name="Green B.R."/>
            <person name="Karpowicz S."/>
            <person name="Kim J.W."/>
            <person name="Kudahl U."/>
            <person name="Lin S."/>
            <person name="Michel G."/>
            <person name="Mittag M."/>
            <person name="Olson B.J."/>
            <person name="Pangilinan J."/>
            <person name="Peng Y."/>
            <person name="Qiu H."/>
            <person name="Shu S."/>
            <person name="Singer J.T."/>
            <person name="Smith A.G."/>
            <person name="Sprecher B.N."/>
            <person name="Wagner V."/>
            <person name="Wang W."/>
            <person name="Wang Z.-Y."/>
            <person name="Yan J."/>
            <person name="Yarish C."/>
            <person name="Zoeuner-Riek S."/>
            <person name="Zhuang Y."/>
            <person name="Zou Y."/>
            <person name="Lindquist E.A."/>
            <person name="Grimwood J."/>
            <person name="Barry K."/>
            <person name="Rokhsar D.S."/>
            <person name="Schmutz J."/>
            <person name="Stiller J.W."/>
            <person name="Grossman A.R."/>
            <person name="Prochnik S.E."/>
        </authorList>
    </citation>
    <scope>NUCLEOTIDE SEQUENCE [LARGE SCALE GENOMIC DNA]</scope>
    <source>
        <strain evidence="2">4086291</strain>
    </source>
</reference>
<feature type="compositionally biased region" description="Low complexity" evidence="1">
    <location>
        <begin position="85"/>
        <end position="96"/>
    </location>
</feature>
<dbReference type="Proteomes" id="UP000218209">
    <property type="component" value="Unassembled WGS sequence"/>
</dbReference>
<sequence length="115" mass="11629">MASTNNTNAGDFSDPSSGGNFLERYRAARAGGSPAAAPAAAPSSPPALKTASPPRSPASSKTQAVWSSTFHPLGRSAKSASRYDSGSSHGTGASTSEMLEKKTKTISLDGKALED</sequence>
<accession>A0A1X6NK75</accession>
<proteinExistence type="predicted"/>